<name>A0A1Y2EY68_9BASI</name>
<keyword evidence="3" id="KW-1185">Reference proteome</keyword>
<dbReference type="Gene3D" id="2.40.40.10">
    <property type="entry name" value="RlpA-like domain"/>
    <property type="match status" value="1"/>
</dbReference>
<dbReference type="PANTHER" id="PTHR31836">
    <property type="match status" value="1"/>
</dbReference>
<evidence type="ECO:0000256" key="1">
    <source>
        <dbReference type="ARBA" id="ARBA00022729"/>
    </source>
</evidence>
<evidence type="ECO:0000313" key="2">
    <source>
        <dbReference type="EMBL" id="ORY76562.1"/>
    </source>
</evidence>
<keyword evidence="1" id="KW-0732">Signal</keyword>
<dbReference type="InterPro" id="IPR051477">
    <property type="entry name" value="Expansin_CellWall"/>
</dbReference>
<reference evidence="2 3" key="1">
    <citation type="submission" date="2016-07" db="EMBL/GenBank/DDBJ databases">
        <title>Pervasive Adenine N6-methylation of Active Genes in Fungi.</title>
        <authorList>
            <consortium name="DOE Joint Genome Institute"/>
            <person name="Mondo S.J."/>
            <person name="Dannebaum R.O."/>
            <person name="Kuo R.C."/>
            <person name="Labutti K."/>
            <person name="Haridas S."/>
            <person name="Kuo A."/>
            <person name="Salamov A."/>
            <person name="Ahrendt S.R."/>
            <person name="Lipzen A."/>
            <person name="Sullivan W."/>
            <person name="Andreopoulos W.B."/>
            <person name="Clum A."/>
            <person name="Lindquist E."/>
            <person name="Daum C."/>
            <person name="Ramamoorthy G.K."/>
            <person name="Gryganskyi A."/>
            <person name="Culley D."/>
            <person name="Magnuson J.K."/>
            <person name="James T.Y."/>
            <person name="O'Malley M.A."/>
            <person name="Stajich J.E."/>
            <person name="Spatafora J.W."/>
            <person name="Visel A."/>
            <person name="Grigoriev I.V."/>
        </authorList>
    </citation>
    <scope>NUCLEOTIDE SEQUENCE [LARGE SCALE GENOMIC DNA]</scope>
    <source>
        <strain evidence="2 3">62-1032</strain>
    </source>
</reference>
<dbReference type="InParanoid" id="A0A1Y2EY68"/>
<organism evidence="2 3">
    <name type="scientific">Leucosporidium creatinivorum</name>
    <dbReference type="NCBI Taxonomy" id="106004"/>
    <lineage>
        <taxon>Eukaryota</taxon>
        <taxon>Fungi</taxon>
        <taxon>Dikarya</taxon>
        <taxon>Basidiomycota</taxon>
        <taxon>Pucciniomycotina</taxon>
        <taxon>Microbotryomycetes</taxon>
        <taxon>Leucosporidiales</taxon>
        <taxon>Leucosporidium</taxon>
    </lineage>
</organism>
<gene>
    <name evidence="2" type="ORF">BCR35DRAFT_267439</name>
</gene>
<dbReference type="CDD" id="cd22191">
    <property type="entry name" value="DPBB_RlpA_EXP_N-like"/>
    <property type="match status" value="1"/>
</dbReference>
<evidence type="ECO:0000313" key="3">
    <source>
        <dbReference type="Proteomes" id="UP000193467"/>
    </source>
</evidence>
<dbReference type="SUPFAM" id="SSF50685">
    <property type="entry name" value="Barwin-like endoglucanases"/>
    <property type="match status" value="1"/>
</dbReference>
<dbReference type="PANTHER" id="PTHR31836:SF24">
    <property type="entry name" value="RLPA-LIKE PROTEIN DOUBLE-PSI BETA-BARREL DOMAIN-CONTAINING PROTEIN"/>
    <property type="match status" value="1"/>
</dbReference>
<sequence length="89" mass="9244">NGNAGACGDKNSDDAMICALQTEVYASGANCGRTILVTRTDTGGTMTVTVADECPTCEGTGYVDFSVGAFTSLGTEDEGMYEISWYFAS</sequence>
<dbReference type="STRING" id="106004.A0A1Y2EY68"/>
<dbReference type="OrthoDB" id="623670at2759"/>
<protein>
    <submittedName>
        <fullName evidence="2">RlpA-like double-psi beta-barrel-protein domain-containing protein-containing protein</fullName>
    </submittedName>
</protein>
<feature type="non-terminal residue" evidence="2">
    <location>
        <position position="1"/>
    </location>
</feature>
<accession>A0A1Y2EY68</accession>
<dbReference type="InterPro" id="IPR036908">
    <property type="entry name" value="RlpA-like_sf"/>
</dbReference>
<proteinExistence type="predicted"/>
<dbReference type="EMBL" id="MCGR01000034">
    <property type="protein sequence ID" value="ORY76562.1"/>
    <property type="molecule type" value="Genomic_DNA"/>
</dbReference>
<dbReference type="Proteomes" id="UP000193467">
    <property type="component" value="Unassembled WGS sequence"/>
</dbReference>
<comment type="caution">
    <text evidence="2">The sequence shown here is derived from an EMBL/GenBank/DDBJ whole genome shotgun (WGS) entry which is preliminary data.</text>
</comment>
<dbReference type="AlphaFoldDB" id="A0A1Y2EY68"/>